<evidence type="ECO:0000313" key="1">
    <source>
        <dbReference type="EMBL" id="MCI87542.1"/>
    </source>
</evidence>
<accession>A0A392VJE1</accession>
<dbReference type="Proteomes" id="UP000265520">
    <property type="component" value="Unassembled WGS sequence"/>
</dbReference>
<keyword evidence="2" id="KW-1185">Reference proteome</keyword>
<name>A0A392VJE1_9FABA</name>
<comment type="caution">
    <text evidence="1">The sequence shown here is derived from an EMBL/GenBank/DDBJ whole genome shotgun (WGS) entry which is preliminary data.</text>
</comment>
<protein>
    <submittedName>
        <fullName evidence="1">Uncharacterized protein</fullName>
    </submittedName>
</protein>
<evidence type="ECO:0000313" key="2">
    <source>
        <dbReference type="Proteomes" id="UP000265520"/>
    </source>
</evidence>
<proteinExistence type="predicted"/>
<sequence>MFIKTNISASIRGCIDQHNNVQALLKAIDEQFKTSDRALAITLIMKFSSMKLITMKGV</sequence>
<feature type="non-terminal residue" evidence="1">
    <location>
        <position position="58"/>
    </location>
</feature>
<dbReference type="AlphaFoldDB" id="A0A392VJE1"/>
<reference evidence="1 2" key="1">
    <citation type="journal article" date="2018" name="Front. Plant Sci.">
        <title>Red Clover (Trifolium pratense) and Zigzag Clover (T. medium) - A Picture of Genomic Similarities and Differences.</title>
        <authorList>
            <person name="Dluhosova J."/>
            <person name="Istvanek J."/>
            <person name="Nedelnik J."/>
            <person name="Repkova J."/>
        </authorList>
    </citation>
    <scope>NUCLEOTIDE SEQUENCE [LARGE SCALE GENOMIC DNA]</scope>
    <source>
        <strain evidence="2">cv. 10/8</strain>
        <tissue evidence="1">Leaf</tissue>
    </source>
</reference>
<organism evidence="1 2">
    <name type="scientific">Trifolium medium</name>
    <dbReference type="NCBI Taxonomy" id="97028"/>
    <lineage>
        <taxon>Eukaryota</taxon>
        <taxon>Viridiplantae</taxon>
        <taxon>Streptophyta</taxon>
        <taxon>Embryophyta</taxon>
        <taxon>Tracheophyta</taxon>
        <taxon>Spermatophyta</taxon>
        <taxon>Magnoliopsida</taxon>
        <taxon>eudicotyledons</taxon>
        <taxon>Gunneridae</taxon>
        <taxon>Pentapetalae</taxon>
        <taxon>rosids</taxon>
        <taxon>fabids</taxon>
        <taxon>Fabales</taxon>
        <taxon>Fabaceae</taxon>
        <taxon>Papilionoideae</taxon>
        <taxon>50 kb inversion clade</taxon>
        <taxon>NPAAA clade</taxon>
        <taxon>Hologalegina</taxon>
        <taxon>IRL clade</taxon>
        <taxon>Trifolieae</taxon>
        <taxon>Trifolium</taxon>
    </lineage>
</organism>
<dbReference type="EMBL" id="LXQA011168844">
    <property type="protein sequence ID" value="MCI87542.1"/>
    <property type="molecule type" value="Genomic_DNA"/>
</dbReference>